<evidence type="ECO:0000313" key="3">
    <source>
        <dbReference type="EMBL" id="SEL34045.1"/>
    </source>
</evidence>
<proteinExistence type="predicted"/>
<accession>A0A1H7PFG9</accession>
<dbReference type="PANTHER" id="PTHR37694:SF1">
    <property type="entry name" value="SLR8022 PROTEIN"/>
    <property type="match status" value="1"/>
</dbReference>
<dbReference type="InterPro" id="IPR014710">
    <property type="entry name" value="RmlC-like_jellyroll"/>
</dbReference>
<dbReference type="InterPro" id="IPR011051">
    <property type="entry name" value="RmlC_Cupin_sf"/>
</dbReference>
<evidence type="ECO:0000313" key="4">
    <source>
        <dbReference type="Proteomes" id="UP000183894"/>
    </source>
</evidence>
<dbReference type="EMBL" id="FOAD01000004">
    <property type="protein sequence ID" value="SEL34045.1"/>
    <property type="molecule type" value="Genomic_DNA"/>
</dbReference>
<feature type="domain" description="Cupin type-2" evidence="2">
    <location>
        <begin position="35"/>
        <end position="99"/>
    </location>
</feature>
<dbReference type="Pfam" id="PF07883">
    <property type="entry name" value="Cupin_2"/>
    <property type="match status" value="1"/>
</dbReference>
<protein>
    <submittedName>
        <fullName evidence="3">Cupin domain-containing protein</fullName>
    </submittedName>
</protein>
<dbReference type="OrthoDB" id="186771at2157"/>
<dbReference type="PANTHER" id="PTHR37694">
    <property type="entry name" value="SLR8022 PROTEIN"/>
    <property type="match status" value="1"/>
</dbReference>
<sequence>MPRIDFDAERVYDDDRFSAQAGFRSESVKVICGFFEPGQFIPVHAPSSDLVVDVRSGTGIVREGETDHRVEPGDVITVPADTKRGIKADDDSRLEALLVTAPPPTDEEHDPVRRGLATGEFEPMAVDD</sequence>
<dbReference type="Proteomes" id="UP000183894">
    <property type="component" value="Unassembled WGS sequence"/>
</dbReference>
<evidence type="ECO:0000256" key="1">
    <source>
        <dbReference type="SAM" id="MobiDB-lite"/>
    </source>
</evidence>
<name>A0A1H7PFG9_HALLR</name>
<organism evidence="3 4">
    <name type="scientific">Haloferax larsenii</name>
    <dbReference type="NCBI Taxonomy" id="302484"/>
    <lineage>
        <taxon>Archaea</taxon>
        <taxon>Methanobacteriati</taxon>
        <taxon>Methanobacteriota</taxon>
        <taxon>Stenosarchaea group</taxon>
        <taxon>Halobacteria</taxon>
        <taxon>Halobacteriales</taxon>
        <taxon>Haloferacaceae</taxon>
        <taxon>Haloferax</taxon>
    </lineage>
</organism>
<gene>
    <name evidence="3" type="ORF">SAMN04488691_10467</name>
</gene>
<dbReference type="AlphaFoldDB" id="A0A1H7PFG9"/>
<evidence type="ECO:0000259" key="2">
    <source>
        <dbReference type="Pfam" id="PF07883"/>
    </source>
</evidence>
<dbReference type="RefSeq" id="WP_074793648.1">
    <property type="nucleotide sequence ID" value="NZ_FOAD01000004.1"/>
</dbReference>
<feature type="region of interest" description="Disordered" evidence="1">
    <location>
        <begin position="101"/>
        <end position="128"/>
    </location>
</feature>
<reference evidence="3 4" key="1">
    <citation type="submission" date="2016-10" db="EMBL/GenBank/DDBJ databases">
        <authorList>
            <person name="de Groot N.N."/>
        </authorList>
    </citation>
    <scope>NUCLEOTIDE SEQUENCE [LARGE SCALE GENOMIC DNA]</scope>
    <source>
        <strain evidence="3 4">CDM_5</strain>
    </source>
</reference>
<dbReference type="Gene3D" id="2.60.120.10">
    <property type="entry name" value="Jelly Rolls"/>
    <property type="match status" value="1"/>
</dbReference>
<dbReference type="InterPro" id="IPR013096">
    <property type="entry name" value="Cupin_2"/>
</dbReference>
<dbReference type="SUPFAM" id="SSF51182">
    <property type="entry name" value="RmlC-like cupins"/>
    <property type="match status" value="1"/>
</dbReference>